<proteinExistence type="predicted"/>
<dbReference type="OrthoDB" id="608866at2759"/>
<feature type="compositionally biased region" description="Acidic residues" evidence="2">
    <location>
        <begin position="169"/>
        <end position="180"/>
    </location>
</feature>
<feature type="region of interest" description="Disordered" evidence="2">
    <location>
        <begin position="68"/>
        <end position="112"/>
    </location>
</feature>
<protein>
    <recommendedName>
        <fullName evidence="5">HNH nuclease domain-containing protein</fullName>
    </recommendedName>
</protein>
<evidence type="ECO:0000313" key="4">
    <source>
        <dbReference type="Proteomes" id="UP001165085"/>
    </source>
</evidence>
<accession>A0A9W7BRT7</accession>
<dbReference type="Gene3D" id="1.10.30.50">
    <property type="match status" value="1"/>
</dbReference>
<evidence type="ECO:0000313" key="3">
    <source>
        <dbReference type="EMBL" id="GMH93391.1"/>
    </source>
</evidence>
<dbReference type="InterPro" id="IPR003615">
    <property type="entry name" value="HNH_nuc"/>
</dbReference>
<feature type="region of interest" description="Disordered" evidence="2">
    <location>
        <begin position="166"/>
        <end position="188"/>
    </location>
</feature>
<name>A0A9W7BRT7_9STRA</name>
<dbReference type="AlphaFoldDB" id="A0A9W7BRT7"/>
<feature type="compositionally biased region" description="Polar residues" evidence="2">
    <location>
        <begin position="17"/>
        <end position="37"/>
    </location>
</feature>
<dbReference type="Proteomes" id="UP001165085">
    <property type="component" value="Unassembled WGS sequence"/>
</dbReference>
<feature type="region of interest" description="Disordered" evidence="2">
    <location>
        <begin position="1"/>
        <end position="47"/>
    </location>
</feature>
<keyword evidence="1" id="KW-0175">Coiled coil</keyword>
<evidence type="ECO:0000256" key="2">
    <source>
        <dbReference type="SAM" id="MobiDB-lite"/>
    </source>
</evidence>
<evidence type="ECO:0000256" key="1">
    <source>
        <dbReference type="SAM" id="Coils"/>
    </source>
</evidence>
<dbReference type="CDD" id="cd00085">
    <property type="entry name" value="HNHc"/>
    <property type="match status" value="1"/>
</dbReference>
<feature type="compositionally biased region" description="Polar residues" evidence="2">
    <location>
        <begin position="78"/>
        <end position="89"/>
    </location>
</feature>
<feature type="compositionally biased region" description="Acidic residues" evidence="2">
    <location>
        <begin position="99"/>
        <end position="108"/>
    </location>
</feature>
<reference evidence="4" key="1">
    <citation type="journal article" date="2023" name="Commun. Biol.">
        <title>Genome analysis of Parmales, the sister group of diatoms, reveals the evolutionary specialization of diatoms from phago-mixotrophs to photoautotrophs.</title>
        <authorList>
            <person name="Ban H."/>
            <person name="Sato S."/>
            <person name="Yoshikawa S."/>
            <person name="Yamada K."/>
            <person name="Nakamura Y."/>
            <person name="Ichinomiya M."/>
            <person name="Sato N."/>
            <person name="Blanc-Mathieu R."/>
            <person name="Endo H."/>
            <person name="Kuwata A."/>
            <person name="Ogata H."/>
        </authorList>
    </citation>
    <scope>NUCLEOTIDE SEQUENCE [LARGE SCALE GENOMIC DNA]</scope>
    <source>
        <strain evidence="4">NIES 3701</strain>
    </source>
</reference>
<evidence type="ECO:0008006" key="5">
    <source>
        <dbReference type="Google" id="ProtNLM"/>
    </source>
</evidence>
<keyword evidence="4" id="KW-1185">Reference proteome</keyword>
<gene>
    <name evidence="3" type="ORF">TrST_g7451</name>
</gene>
<dbReference type="EMBL" id="BRXY01000413">
    <property type="protein sequence ID" value="GMH93391.1"/>
    <property type="molecule type" value="Genomic_DNA"/>
</dbReference>
<feature type="coiled-coil region" evidence="1">
    <location>
        <begin position="113"/>
        <end position="151"/>
    </location>
</feature>
<sequence length="569" mass="63891">MDSSPITNGGGAHGIETNPQSTPPSETEGNGSPTAENVNDLEGDYAGYELPASVDEFGRRLAEVLNKEPLPVPVAAMQTIQESGASNPNDDPLNCSREEGDEGDEGGEGDDKLAKLNADLEKQNTLLNKQLDEADAKIVELKADHANKLKEISKKLFSALGIHITADQSDPDSEESDSEESQPSLGVGDLVKVKDTLGLEDRTGNHLQCGKELYVERVTPKKGLVNVSLEKRGDPLLIRAKDPSLFELVEQAVAQTPTHWLDLNQPFPMASDFLDPDCTFTDKSLREVPVQSEDGEVTWNGIKYRDREDFENLILKTWRKVFKGNSAMESSSYKTNRLKAETQWAFDECVKIKNKDVIDFETTEPKFRMDRHGNVVAFGGNGSITKFDVDHIFPWSRGGLTVRENLEALHSRVNSVVKNDKFLQELSKEELETGLREEQIRCLFKYIKKEKAFEGKQMVTREMKAKATWGNRKAQKYRDKAISWLTSTPGEGEELSAYLHKLQETISKIGRNEDGSYSGEKIFNFLEDWFEKGGAEKASQYDIPPPSVYVHPGRRERWERIWCDLASKW</sequence>
<comment type="caution">
    <text evidence="3">The sequence shown here is derived from an EMBL/GenBank/DDBJ whole genome shotgun (WGS) entry which is preliminary data.</text>
</comment>
<organism evidence="3 4">
    <name type="scientific">Triparma strigata</name>
    <dbReference type="NCBI Taxonomy" id="1606541"/>
    <lineage>
        <taxon>Eukaryota</taxon>
        <taxon>Sar</taxon>
        <taxon>Stramenopiles</taxon>
        <taxon>Ochrophyta</taxon>
        <taxon>Bolidophyceae</taxon>
        <taxon>Parmales</taxon>
        <taxon>Triparmaceae</taxon>
        <taxon>Triparma</taxon>
    </lineage>
</organism>